<dbReference type="InterPro" id="IPR004523">
    <property type="entry name" value="Asp-tRNA_synthase_2"/>
</dbReference>
<proteinExistence type="predicted"/>
<evidence type="ECO:0000313" key="2">
    <source>
        <dbReference type="EMBL" id="KAK4558916.1"/>
    </source>
</evidence>
<reference evidence="2 3" key="1">
    <citation type="journal article" date="2023" name="G3 (Bethesda)">
        <title>A haplotype-resolved chromosome-scale genome for Quercus rubra L. provides insights into the genetics of adaptive traits for red oak species.</title>
        <authorList>
            <person name="Kapoor B."/>
            <person name="Jenkins J."/>
            <person name="Schmutz J."/>
            <person name="Zhebentyayeva T."/>
            <person name="Kuelheim C."/>
            <person name="Coggeshall M."/>
            <person name="Heim C."/>
            <person name="Lasky J.R."/>
            <person name="Leites L."/>
            <person name="Islam-Faridi N."/>
            <person name="Romero-Severson J."/>
            <person name="DeLeo V.L."/>
            <person name="Lucas S.M."/>
            <person name="Lazic D."/>
            <person name="Gailing O."/>
            <person name="Carlson J."/>
            <person name="Staton M."/>
        </authorList>
    </citation>
    <scope>NUCLEOTIDE SEQUENCE [LARGE SCALE GENOMIC DNA]</scope>
    <source>
        <strain evidence="2">Pseudo-F2</strain>
    </source>
</reference>
<dbReference type="SUPFAM" id="SSF55681">
    <property type="entry name" value="Class II aaRS and biotin synthetases"/>
    <property type="match status" value="1"/>
</dbReference>
<evidence type="ECO:0000256" key="1">
    <source>
        <dbReference type="ARBA" id="ARBA00022490"/>
    </source>
</evidence>
<dbReference type="GO" id="GO:0003723">
    <property type="term" value="F:RNA binding"/>
    <property type="evidence" value="ECO:0007669"/>
    <property type="project" value="TreeGrafter"/>
</dbReference>
<organism evidence="2 3">
    <name type="scientific">Quercus rubra</name>
    <name type="common">Northern red oak</name>
    <name type="synonym">Quercus borealis</name>
    <dbReference type="NCBI Taxonomy" id="3512"/>
    <lineage>
        <taxon>Eukaryota</taxon>
        <taxon>Viridiplantae</taxon>
        <taxon>Streptophyta</taxon>
        <taxon>Embryophyta</taxon>
        <taxon>Tracheophyta</taxon>
        <taxon>Spermatophyta</taxon>
        <taxon>Magnoliopsida</taxon>
        <taxon>eudicotyledons</taxon>
        <taxon>Gunneridae</taxon>
        <taxon>Pentapetalae</taxon>
        <taxon>rosids</taxon>
        <taxon>fabids</taxon>
        <taxon>Fagales</taxon>
        <taxon>Fagaceae</taxon>
        <taxon>Quercus</taxon>
    </lineage>
</organism>
<dbReference type="GO" id="GO:0005524">
    <property type="term" value="F:ATP binding"/>
    <property type="evidence" value="ECO:0007669"/>
    <property type="project" value="InterPro"/>
</dbReference>
<dbReference type="PANTHER" id="PTHR43450:SF1">
    <property type="entry name" value="ASPARTATE--TRNA LIGASE, CYTOPLASMIC"/>
    <property type="match status" value="1"/>
</dbReference>
<dbReference type="AlphaFoldDB" id="A0AAN7E005"/>
<dbReference type="PANTHER" id="PTHR43450">
    <property type="entry name" value="ASPARTYL-TRNA SYNTHETASE"/>
    <property type="match status" value="1"/>
</dbReference>
<evidence type="ECO:0000313" key="3">
    <source>
        <dbReference type="Proteomes" id="UP001324115"/>
    </source>
</evidence>
<protein>
    <submittedName>
        <fullName evidence="2">Uncharacterized protein</fullName>
    </submittedName>
</protein>
<dbReference type="GO" id="GO:0006422">
    <property type="term" value="P:aspartyl-tRNA aminoacylation"/>
    <property type="evidence" value="ECO:0007669"/>
    <property type="project" value="InterPro"/>
</dbReference>
<keyword evidence="1" id="KW-0963">Cytoplasm</keyword>
<dbReference type="EMBL" id="JAXUIC010000012">
    <property type="protein sequence ID" value="KAK4558916.1"/>
    <property type="molecule type" value="Genomic_DNA"/>
</dbReference>
<name>A0AAN7E005_QUERU</name>
<dbReference type="GO" id="GO:0017101">
    <property type="term" value="C:aminoacyl-tRNA synthetase multienzyme complex"/>
    <property type="evidence" value="ECO:0007669"/>
    <property type="project" value="TreeGrafter"/>
</dbReference>
<dbReference type="Gene3D" id="3.30.930.10">
    <property type="entry name" value="Bira Bifunctional Protein, Domain 2"/>
    <property type="match status" value="1"/>
</dbReference>
<dbReference type="InterPro" id="IPR045864">
    <property type="entry name" value="aa-tRNA-synth_II/BPL/LPL"/>
</dbReference>
<sequence length="77" mass="9133">MLKDASVEVDPLGDLNTEAERKLGQLVLEKYDTEFYILHRYPLAVRLFYTMHCYDNPTYSNSFDVFILLLPYFSNFK</sequence>
<comment type="caution">
    <text evidence="2">The sequence shown here is derived from an EMBL/GenBank/DDBJ whole genome shotgun (WGS) entry which is preliminary data.</text>
</comment>
<keyword evidence="3" id="KW-1185">Reference proteome</keyword>
<dbReference type="Proteomes" id="UP001324115">
    <property type="component" value="Unassembled WGS sequence"/>
</dbReference>
<dbReference type="GO" id="GO:0005829">
    <property type="term" value="C:cytosol"/>
    <property type="evidence" value="ECO:0007669"/>
    <property type="project" value="TreeGrafter"/>
</dbReference>
<dbReference type="GO" id="GO:0004815">
    <property type="term" value="F:aspartate-tRNA ligase activity"/>
    <property type="evidence" value="ECO:0007669"/>
    <property type="project" value="InterPro"/>
</dbReference>
<accession>A0AAN7E005</accession>
<gene>
    <name evidence="2" type="ORF">RGQ29_008251</name>
</gene>